<evidence type="ECO:0000256" key="1">
    <source>
        <dbReference type="ARBA" id="ARBA00004123"/>
    </source>
</evidence>
<dbReference type="Pfam" id="PF08542">
    <property type="entry name" value="Rep_fac_C"/>
    <property type="match status" value="1"/>
</dbReference>
<dbReference type="Gene3D" id="3.40.50.300">
    <property type="entry name" value="P-loop containing nucleotide triphosphate hydrolases"/>
    <property type="match status" value="1"/>
</dbReference>
<dbReference type="Pfam" id="PF00004">
    <property type="entry name" value="AAA"/>
    <property type="match status" value="1"/>
</dbReference>
<dbReference type="InterPro" id="IPR003593">
    <property type="entry name" value="AAA+_ATPase"/>
</dbReference>
<dbReference type="GO" id="GO:0003689">
    <property type="term" value="F:DNA clamp loader activity"/>
    <property type="evidence" value="ECO:0007669"/>
    <property type="project" value="TreeGrafter"/>
</dbReference>
<comment type="similarity">
    <text evidence="2">Belongs to the activator 1 small subunits family.</text>
</comment>
<evidence type="ECO:0000313" key="12">
    <source>
        <dbReference type="Proteomes" id="UP000748756"/>
    </source>
</evidence>
<dbReference type="Gene3D" id="1.20.272.10">
    <property type="match status" value="1"/>
</dbReference>
<dbReference type="GO" id="GO:0000076">
    <property type="term" value="P:DNA replication checkpoint signaling"/>
    <property type="evidence" value="ECO:0007669"/>
    <property type="project" value="UniProtKB-ARBA"/>
</dbReference>
<sequence>MSFFAKRQTTAGSSSAAANIAAAAANKPWIEKYRPKTMDDISSQEQAVAVLKKTMESQNLPHLLFYGPPGTGKTSTILALARDIYGPEMIGSRVLELNASDERGIQVIREKVKNFARSTVSHNIGCPPYKIIILDEADSMTADAQSALRRTMETYSKLTRFCLICNYVTRIIEPLASRCAKFRFRPLEEKHSKERLEMICRQEEVNISPEAILSLIRVSEGDLRKAIMYLQSASRLMGKGTEISEDAIADIAGTVPESVIDGLEGCWLSREYKKIATEVQNVIADGHSAAKVLSQLHSRLLKNEHLSPLQKAKVAEVFGDMDKCLSDGADEQLQLLSMMTRVSTIAA</sequence>
<dbReference type="InterPro" id="IPR013748">
    <property type="entry name" value="Rep_factorC_C"/>
</dbReference>
<dbReference type="PANTHER" id="PTHR11669:SF20">
    <property type="entry name" value="REPLICATION FACTOR C SUBUNIT 4"/>
    <property type="match status" value="1"/>
</dbReference>
<evidence type="ECO:0000256" key="6">
    <source>
        <dbReference type="ARBA" id="ARBA00023125"/>
    </source>
</evidence>
<dbReference type="InterPro" id="IPR050238">
    <property type="entry name" value="DNA_Rep/Repair_Clamp_Loader"/>
</dbReference>
<dbReference type="GO" id="GO:0003677">
    <property type="term" value="F:DNA binding"/>
    <property type="evidence" value="ECO:0007669"/>
    <property type="project" value="UniProtKB-KW"/>
</dbReference>
<dbReference type="CDD" id="cd00009">
    <property type="entry name" value="AAA"/>
    <property type="match status" value="1"/>
</dbReference>
<dbReference type="AlphaFoldDB" id="A0A9P5RWZ3"/>
<dbReference type="GO" id="GO:0031391">
    <property type="term" value="C:Elg1 RFC-like complex"/>
    <property type="evidence" value="ECO:0007669"/>
    <property type="project" value="UniProtKB-ARBA"/>
</dbReference>
<evidence type="ECO:0000256" key="3">
    <source>
        <dbReference type="ARBA" id="ARBA00022705"/>
    </source>
</evidence>
<gene>
    <name evidence="11" type="ORF">BG015_009862</name>
</gene>
<dbReference type="PANTHER" id="PTHR11669">
    <property type="entry name" value="REPLICATION FACTOR C / DNA POLYMERASE III GAMMA-TAU SUBUNIT"/>
    <property type="match status" value="1"/>
</dbReference>
<dbReference type="SMART" id="SM00382">
    <property type="entry name" value="AAA"/>
    <property type="match status" value="1"/>
</dbReference>
<evidence type="ECO:0000256" key="9">
    <source>
        <dbReference type="ARBA" id="ARBA00075373"/>
    </source>
</evidence>
<dbReference type="SUPFAM" id="SSF52540">
    <property type="entry name" value="P-loop containing nucleoside triphosphate hydrolases"/>
    <property type="match status" value="1"/>
</dbReference>
<dbReference type="GO" id="GO:0005634">
    <property type="term" value="C:nucleus"/>
    <property type="evidence" value="ECO:0007669"/>
    <property type="project" value="UniProtKB-SubCell"/>
</dbReference>
<evidence type="ECO:0000259" key="10">
    <source>
        <dbReference type="SMART" id="SM00382"/>
    </source>
</evidence>
<dbReference type="InterPro" id="IPR027417">
    <property type="entry name" value="P-loop_NTPase"/>
</dbReference>
<evidence type="ECO:0000256" key="7">
    <source>
        <dbReference type="ARBA" id="ARBA00023242"/>
    </source>
</evidence>
<dbReference type="FunFam" id="1.10.8.60:FF:000032">
    <property type="entry name" value="Replication factor C subunit 4"/>
    <property type="match status" value="1"/>
</dbReference>
<evidence type="ECO:0000256" key="5">
    <source>
        <dbReference type="ARBA" id="ARBA00022840"/>
    </source>
</evidence>
<comment type="caution">
    <text evidence="11">The sequence shown here is derived from an EMBL/GenBank/DDBJ whole genome shotgun (WGS) entry which is preliminary data.</text>
</comment>
<dbReference type="GO" id="GO:0006271">
    <property type="term" value="P:DNA strand elongation involved in DNA replication"/>
    <property type="evidence" value="ECO:0007669"/>
    <property type="project" value="UniProtKB-ARBA"/>
</dbReference>
<keyword evidence="12" id="KW-1185">Reference proteome</keyword>
<dbReference type="InterPro" id="IPR047854">
    <property type="entry name" value="RFC_lid"/>
</dbReference>
<organism evidence="11 12">
    <name type="scientific">Linnemannia schmuckeri</name>
    <dbReference type="NCBI Taxonomy" id="64567"/>
    <lineage>
        <taxon>Eukaryota</taxon>
        <taxon>Fungi</taxon>
        <taxon>Fungi incertae sedis</taxon>
        <taxon>Mucoromycota</taxon>
        <taxon>Mortierellomycotina</taxon>
        <taxon>Mortierellomycetes</taxon>
        <taxon>Mortierellales</taxon>
        <taxon>Mortierellaceae</taxon>
        <taxon>Linnemannia</taxon>
    </lineage>
</organism>
<dbReference type="GO" id="GO:0005663">
    <property type="term" value="C:DNA replication factor C complex"/>
    <property type="evidence" value="ECO:0007669"/>
    <property type="project" value="TreeGrafter"/>
</dbReference>
<dbReference type="NCBIfam" id="NF001679">
    <property type="entry name" value="PRK00440.1"/>
    <property type="match status" value="1"/>
</dbReference>
<feature type="domain" description="AAA+ ATPase" evidence="10">
    <location>
        <begin position="59"/>
        <end position="188"/>
    </location>
</feature>
<evidence type="ECO:0000256" key="8">
    <source>
        <dbReference type="ARBA" id="ARBA00040745"/>
    </source>
</evidence>
<dbReference type="GO" id="GO:0016887">
    <property type="term" value="F:ATP hydrolysis activity"/>
    <property type="evidence" value="ECO:0007669"/>
    <property type="project" value="InterPro"/>
</dbReference>
<dbReference type="Gene3D" id="1.10.8.60">
    <property type="match status" value="1"/>
</dbReference>
<dbReference type="OrthoDB" id="4199794at2759"/>
<dbReference type="FunFam" id="1.20.272.10:FF:000011">
    <property type="entry name" value="Replication factor C subunit 2"/>
    <property type="match status" value="1"/>
</dbReference>
<keyword evidence="6" id="KW-0238">DNA-binding</keyword>
<dbReference type="Proteomes" id="UP000748756">
    <property type="component" value="Unassembled WGS sequence"/>
</dbReference>
<dbReference type="CDD" id="cd18140">
    <property type="entry name" value="HLD_clamp_RFC"/>
    <property type="match status" value="1"/>
</dbReference>
<keyword evidence="4" id="KW-0547">Nucleotide-binding</keyword>
<dbReference type="FunFam" id="3.40.50.300:FF:000237">
    <property type="entry name" value="replication factor C subunit 4"/>
    <property type="match status" value="1"/>
</dbReference>
<dbReference type="EMBL" id="JAAAUQ010000665">
    <property type="protein sequence ID" value="KAF9148400.1"/>
    <property type="molecule type" value="Genomic_DNA"/>
</dbReference>
<proteinExistence type="inferred from homology"/>
<evidence type="ECO:0000313" key="11">
    <source>
        <dbReference type="EMBL" id="KAF9148400.1"/>
    </source>
</evidence>
<protein>
    <recommendedName>
        <fullName evidence="8">Replication factor C subunit 2</fullName>
    </recommendedName>
    <alternativeName>
        <fullName evidence="9">Activator 1 41 kDa subunit</fullName>
    </alternativeName>
</protein>
<keyword evidence="3" id="KW-0235">DNA replication</keyword>
<reference evidence="11" key="1">
    <citation type="journal article" date="2020" name="Fungal Divers.">
        <title>Resolving the Mortierellaceae phylogeny through synthesis of multi-gene phylogenetics and phylogenomics.</title>
        <authorList>
            <person name="Vandepol N."/>
            <person name="Liber J."/>
            <person name="Desiro A."/>
            <person name="Na H."/>
            <person name="Kennedy M."/>
            <person name="Barry K."/>
            <person name="Grigoriev I.V."/>
            <person name="Miller A.N."/>
            <person name="O'Donnell K."/>
            <person name="Stajich J.E."/>
            <person name="Bonito G."/>
        </authorList>
    </citation>
    <scope>NUCLEOTIDE SEQUENCE</scope>
    <source>
        <strain evidence="11">NRRL 6426</strain>
    </source>
</reference>
<keyword evidence="5" id="KW-0067">ATP-binding</keyword>
<dbReference type="Pfam" id="PF21960">
    <property type="entry name" value="RCF1-5-like_lid"/>
    <property type="match status" value="1"/>
</dbReference>
<comment type="subcellular location">
    <subcellularLocation>
        <location evidence="1">Nucleus</location>
    </subcellularLocation>
</comment>
<keyword evidence="7" id="KW-0539">Nucleus</keyword>
<name>A0A9P5RWZ3_9FUNG</name>
<accession>A0A9P5RWZ3</accession>
<evidence type="ECO:0000256" key="4">
    <source>
        <dbReference type="ARBA" id="ARBA00022741"/>
    </source>
</evidence>
<dbReference type="GO" id="GO:0005524">
    <property type="term" value="F:ATP binding"/>
    <property type="evidence" value="ECO:0007669"/>
    <property type="project" value="UniProtKB-KW"/>
</dbReference>
<dbReference type="InterPro" id="IPR008921">
    <property type="entry name" value="DNA_pol3_clamp-load_cplx_C"/>
</dbReference>
<dbReference type="InterPro" id="IPR003959">
    <property type="entry name" value="ATPase_AAA_core"/>
</dbReference>
<evidence type="ECO:0000256" key="2">
    <source>
        <dbReference type="ARBA" id="ARBA00005378"/>
    </source>
</evidence>
<dbReference type="SUPFAM" id="SSF48019">
    <property type="entry name" value="post-AAA+ oligomerization domain-like"/>
    <property type="match status" value="1"/>
</dbReference>
<dbReference type="GO" id="GO:0006281">
    <property type="term" value="P:DNA repair"/>
    <property type="evidence" value="ECO:0007669"/>
    <property type="project" value="UniProtKB-ARBA"/>
</dbReference>